<evidence type="ECO:0000313" key="3">
    <source>
        <dbReference type="Proteomes" id="UP000092714"/>
    </source>
</evidence>
<accession>A0A174BUH2</accession>
<keyword evidence="1" id="KW-0472">Membrane</keyword>
<evidence type="ECO:0008006" key="4">
    <source>
        <dbReference type="Google" id="ProtNLM"/>
    </source>
</evidence>
<dbReference type="AlphaFoldDB" id="A0A174BUH2"/>
<evidence type="ECO:0000313" key="2">
    <source>
        <dbReference type="EMBL" id="OBY11126.1"/>
    </source>
</evidence>
<dbReference type="GeneID" id="42775230"/>
<reference evidence="2 3" key="1">
    <citation type="submission" date="2016-06" db="EMBL/GenBank/DDBJ databases">
        <authorList>
            <person name="Kjaerup R.B."/>
            <person name="Dalgaard T.S."/>
            <person name="Juul-Madsen H.R."/>
        </authorList>
    </citation>
    <scope>NUCLEOTIDE SEQUENCE [LARGE SCALE GENOMIC DNA]</scope>
    <source>
        <strain evidence="2 3">373-A1</strain>
    </source>
</reference>
<dbReference type="EMBL" id="MAPZ01000016">
    <property type="protein sequence ID" value="OBY11126.1"/>
    <property type="molecule type" value="Genomic_DNA"/>
</dbReference>
<comment type="caution">
    <text evidence="2">The sequence shown here is derived from an EMBL/GenBank/DDBJ whole genome shotgun (WGS) entry which is preliminary data.</text>
</comment>
<keyword evidence="1" id="KW-0812">Transmembrane</keyword>
<gene>
    <name evidence="2" type="ORF">CP373A1_06420</name>
</gene>
<dbReference type="eggNOG" id="ENOG50325FE">
    <property type="taxonomic scope" value="Bacteria"/>
</dbReference>
<organism evidence="2 3">
    <name type="scientific">Clostridium paraputrificum</name>
    <dbReference type="NCBI Taxonomy" id="29363"/>
    <lineage>
        <taxon>Bacteria</taxon>
        <taxon>Bacillati</taxon>
        <taxon>Bacillota</taxon>
        <taxon>Clostridia</taxon>
        <taxon>Eubacteriales</taxon>
        <taxon>Clostridiaceae</taxon>
        <taxon>Clostridium</taxon>
    </lineage>
</organism>
<feature type="transmembrane region" description="Helical" evidence="1">
    <location>
        <begin position="116"/>
        <end position="136"/>
    </location>
</feature>
<keyword evidence="3" id="KW-1185">Reference proteome</keyword>
<dbReference type="RefSeq" id="WP_027097394.1">
    <property type="nucleotide sequence ID" value="NZ_CABHIH010000005.1"/>
</dbReference>
<protein>
    <recommendedName>
        <fullName evidence="4">DUF3592 domain-containing protein</fullName>
    </recommendedName>
</protein>
<proteinExistence type="predicted"/>
<dbReference type="Proteomes" id="UP000092714">
    <property type="component" value="Unassembled WGS sequence"/>
</dbReference>
<evidence type="ECO:0000256" key="1">
    <source>
        <dbReference type="SAM" id="Phobius"/>
    </source>
</evidence>
<name>A0A174BUH2_9CLOT</name>
<keyword evidence="1" id="KW-1133">Transmembrane helix</keyword>
<sequence>MFILLVVISLILLAGGLWMFYSKVILEKYGVKAVGRVIRNEKFIDHTVDSFDQIIEITVYRPVIEFETEDGLKLQAVCDEGSNPPIYKEGDFINIVYPSNDPKGFEVNDYPNTLKLPIILISLSIMLLVFAIVLIII</sequence>